<reference evidence="1" key="1">
    <citation type="submission" date="2023-07" db="EMBL/GenBank/DDBJ databases">
        <authorList>
            <person name="Stuckert A."/>
        </authorList>
    </citation>
    <scope>NUCLEOTIDE SEQUENCE</scope>
</reference>
<dbReference type="Proteomes" id="UP001176940">
    <property type="component" value="Unassembled WGS sequence"/>
</dbReference>
<protein>
    <submittedName>
        <fullName evidence="1">Uncharacterized protein</fullName>
    </submittedName>
</protein>
<keyword evidence="2" id="KW-1185">Reference proteome</keyword>
<name>A0ABN9KYC4_9NEOB</name>
<proteinExistence type="predicted"/>
<evidence type="ECO:0000313" key="2">
    <source>
        <dbReference type="Proteomes" id="UP001176940"/>
    </source>
</evidence>
<organism evidence="1 2">
    <name type="scientific">Ranitomeya imitator</name>
    <name type="common">mimic poison frog</name>
    <dbReference type="NCBI Taxonomy" id="111125"/>
    <lineage>
        <taxon>Eukaryota</taxon>
        <taxon>Metazoa</taxon>
        <taxon>Chordata</taxon>
        <taxon>Craniata</taxon>
        <taxon>Vertebrata</taxon>
        <taxon>Euteleostomi</taxon>
        <taxon>Amphibia</taxon>
        <taxon>Batrachia</taxon>
        <taxon>Anura</taxon>
        <taxon>Neobatrachia</taxon>
        <taxon>Hyloidea</taxon>
        <taxon>Dendrobatidae</taxon>
        <taxon>Dendrobatinae</taxon>
        <taxon>Ranitomeya</taxon>
    </lineage>
</organism>
<comment type="caution">
    <text evidence="1">The sequence shown here is derived from an EMBL/GenBank/DDBJ whole genome shotgun (WGS) entry which is preliminary data.</text>
</comment>
<accession>A0ABN9KYC4</accession>
<gene>
    <name evidence="1" type="ORF">RIMI_LOCUS2398597</name>
</gene>
<dbReference type="EMBL" id="CAUEEQ010003336">
    <property type="protein sequence ID" value="CAJ0924982.1"/>
    <property type="molecule type" value="Genomic_DNA"/>
</dbReference>
<sequence length="213" mass="25385">MHERNKIKRKVLQCVGAGKDENFRKFPPYPRIVPRDFIQGIKQDVQDKISKQETRPDRRALIYSNYPIEEEPNRYDGPPNFIFFRRKYKRLFCSHDKPPNKGEYKERLMKAFKNILCCCIHRADEIKKDNSAYVVIKKDKKIRRYGAGAYNDPPDEYAYDGIEEDKFILKNNRYNLIGANIDFPEEFLNFPIRETGLEFVRTINEIEIENSHL</sequence>
<evidence type="ECO:0000313" key="1">
    <source>
        <dbReference type="EMBL" id="CAJ0924982.1"/>
    </source>
</evidence>